<reference evidence="7" key="1">
    <citation type="journal article" date="2020" name="Org. Chem. Front.">
        <title>Discovery and characterization of four glycosyltransferases involved in anthraquinone glycoside biosynthesis in Rubia yunnanensis.</title>
        <authorList>
            <person name="Yi S."/>
            <person name="Kuang T."/>
            <person name="Miao Y."/>
            <person name="Xu Y."/>
            <person name="Wang Z."/>
            <person name="Dong L.-B."/>
            <person name="Tan N."/>
        </authorList>
    </citation>
    <scope>NUCLEOTIDE SEQUENCE</scope>
    <source>
        <strain evidence="7">RyUGT22</strain>
        <tissue evidence="7">Root</tissue>
    </source>
</reference>
<dbReference type="PANTHER" id="PTHR11926">
    <property type="entry name" value="GLUCOSYL/GLUCURONOSYL TRANSFERASES"/>
    <property type="match status" value="1"/>
</dbReference>
<dbReference type="Pfam" id="PF26168">
    <property type="entry name" value="Glyco_transf_N"/>
    <property type="match status" value="1"/>
</dbReference>
<dbReference type="CDD" id="cd03784">
    <property type="entry name" value="GT1_Gtf-like"/>
    <property type="match status" value="1"/>
</dbReference>
<feature type="domain" description="Glycosyltransferase N-terminal" evidence="6">
    <location>
        <begin position="8"/>
        <end position="171"/>
    </location>
</feature>
<evidence type="ECO:0000259" key="6">
    <source>
        <dbReference type="Pfam" id="PF26168"/>
    </source>
</evidence>
<dbReference type="FunFam" id="3.40.50.2000:FF:000065">
    <property type="entry name" value="Glycosyltransferase"/>
    <property type="match status" value="1"/>
</dbReference>
<gene>
    <name evidence="7" type="primary">UGT85AK1</name>
</gene>
<dbReference type="GO" id="GO:0080043">
    <property type="term" value="F:quercetin 3-O-glucosyltransferase activity"/>
    <property type="evidence" value="ECO:0007669"/>
    <property type="project" value="TreeGrafter"/>
</dbReference>
<sequence>MASSPPHVLCLPFPAQGHINPFLKLAILLHSRGFHITFVNTEYNHRRLLKSRGPDSLAGLPGFRFETIPDGIPGDSDGDATQDVAALCESTSKNCLKPLLDLIEKLEPPVTCIISDLIMAFALEAAVQIGVPGFLFRTSSAASLMCFQHTARLVEKGIVPLPDESCLTNGYLGKTTIDWLPGMPEIRLGEFTTFIQTTDPEDIVLNFALTESVRISKASGIIINTFDSLEFDVLKALSAMFPVYPIGPLHLFINQLPLDNCYESIASNLWKEESECIDWLNAREPDSVIYVNFGSVAVLTPEQLLEFAWGLANSNRSFLWIVRADLVVGDGAILPPEFVEGTKGRGLISGWCPQEQVLKHPSVGGFLSHCGWNSTLESLSSGVPLICWPFFADQPLNCRFLCSEWGVGMQIDRNVSRKEVESLVVELMEGERGKEMKRKALEWKMKAQEATRTETGSSFLSLEKLIKETQIAKTSCAP</sequence>
<dbReference type="PANTHER" id="PTHR11926:SF774">
    <property type="entry name" value="UDP-GLYCOSYLTRANSFERASE 85A1-RELATED"/>
    <property type="match status" value="1"/>
</dbReference>
<protein>
    <recommendedName>
        <fullName evidence="5">Glycosyltransferase</fullName>
        <ecNumber evidence="5">2.4.1.-</ecNumber>
    </recommendedName>
</protein>
<keyword evidence="2 4" id="KW-0328">Glycosyltransferase</keyword>
<dbReference type="Pfam" id="PF00201">
    <property type="entry name" value="UDPGT"/>
    <property type="match status" value="1"/>
</dbReference>
<dbReference type="SUPFAM" id="SSF53756">
    <property type="entry name" value="UDP-Glycosyltransferase/glycogen phosphorylase"/>
    <property type="match status" value="1"/>
</dbReference>
<accession>A0A896ART2</accession>
<dbReference type="FunFam" id="3.40.50.2000:FF:000027">
    <property type="entry name" value="Glycosyltransferase"/>
    <property type="match status" value="1"/>
</dbReference>
<organism evidence="7">
    <name type="scientific">Rubia yunnanensis</name>
    <dbReference type="NCBI Taxonomy" id="1650721"/>
    <lineage>
        <taxon>Eukaryota</taxon>
        <taxon>Viridiplantae</taxon>
        <taxon>Streptophyta</taxon>
        <taxon>Embryophyta</taxon>
        <taxon>Tracheophyta</taxon>
        <taxon>Spermatophyta</taxon>
        <taxon>Magnoliopsida</taxon>
        <taxon>eudicotyledons</taxon>
        <taxon>Gunneridae</taxon>
        <taxon>Pentapetalae</taxon>
        <taxon>asterids</taxon>
        <taxon>lamiids</taxon>
        <taxon>Gentianales</taxon>
        <taxon>Rubiaceae</taxon>
        <taxon>Rubioideae</taxon>
        <taxon>Rubieae</taxon>
        <taxon>Rubia</taxon>
    </lineage>
</organism>
<dbReference type="InterPro" id="IPR002213">
    <property type="entry name" value="UDP_glucos_trans"/>
</dbReference>
<dbReference type="AlphaFoldDB" id="A0A896ART2"/>
<evidence type="ECO:0000256" key="1">
    <source>
        <dbReference type="ARBA" id="ARBA00009995"/>
    </source>
</evidence>
<dbReference type="EMBL" id="MT075697">
    <property type="protein sequence ID" value="QSB46681.1"/>
    <property type="molecule type" value="mRNA"/>
</dbReference>
<dbReference type="Gene3D" id="3.40.50.2000">
    <property type="entry name" value="Glycogen Phosphorylase B"/>
    <property type="match status" value="2"/>
</dbReference>
<dbReference type="PROSITE" id="PS00375">
    <property type="entry name" value="UDPGT"/>
    <property type="match status" value="1"/>
</dbReference>
<evidence type="ECO:0000256" key="4">
    <source>
        <dbReference type="RuleBase" id="RU003718"/>
    </source>
</evidence>
<dbReference type="InterPro" id="IPR035595">
    <property type="entry name" value="UDP_glycos_trans_CS"/>
</dbReference>
<dbReference type="EC" id="2.4.1.-" evidence="5"/>
<evidence type="ECO:0000256" key="2">
    <source>
        <dbReference type="ARBA" id="ARBA00022676"/>
    </source>
</evidence>
<evidence type="ECO:0000256" key="5">
    <source>
        <dbReference type="RuleBase" id="RU362057"/>
    </source>
</evidence>
<evidence type="ECO:0000313" key="7">
    <source>
        <dbReference type="EMBL" id="QSB46681.1"/>
    </source>
</evidence>
<comment type="similarity">
    <text evidence="1 4">Belongs to the UDP-glycosyltransferase family.</text>
</comment>
<name>A0A896ART2_9GENT</name>
<keyword evidence="3 4" id="KW-0808">Transferase</keyword>
<dbReference type="GO" id="GO:0080044">
    <property type="term" value="F:quercetin 7-O-glucosyltransferase activity"/>
    <property type="evidence" value="ECO:0007669"/>
    <property type="project" value="TreeGrafter"/>
</dbReference>
<dbReference type="InterPro" id="IPR058980">
    <property type="entry name" value="Glyco_transf_N"/>
</dbReference>
<evidence type="ECO:0000256" key="3">
    <source>
        <dbReference type="ARBA" id="ARBA00022679"/>
    </source>
</evidence>
<proteinExistence type="evidence at transcript level"/>